<name>A0ABW2KMV7_9ACTN</name>
<evidence type="ECO:0000313" key="2">
    <source>
        <dbReference type="Proteomes" id="UP001596540"/>
    </source>
</evidence>
<reference evidence="2" key="1">
    <citation type="journal article" date="2019" name="Int. J. Syst. Evol. Microbiol.">
        <title>The Global Catalogue of Microorganisms (GCM) 10K type strain sequencing project: providing services to taxonomists for standard genome sequencing and annotation.</title>
        <authorList>
            <consortium name="The Broad Institute Genomics Platform"/>
            <consortium name="The Broad Institute Genome Sequencing Center for Infectious Disease"/>
            <person name="Wu L."/>
            <person name="Ma J."/>
        </authorList>
    </citation>
    <scope>NUCLEOTIDE SEQUENCE [LARGE SCALE GENOMIC DNA]</scope>
    <source>
        <strain evidence="2">CGMCC 4.7382</strain>
    </source>
</reference>
<dbReference type="RefSeq" id="WP_379873334.1">
    <property type="nucleotide sequence ID" value="NZ_JBHTBH010000013.1"/>
</dbReference>
<dbReference type="Proteomes" id="UP001596540">
    <property type="component" value="Unassembled WGS sequence"/>
</dbReference>
<comment type="caution">
    <text evidence="1">The sequence shown here is derived from an EMBL/GenBank/DDBJ whole genome shotgun (WGS) entry which is preliminary data.</text>
</comment>
<organism evidence="1 2">
    <name type="scientific">Marinactinospora rubrisoli</name>
    <dbReference type="NCBI Taxonomy" id="2715399"/>
    <lineage>
        <taxon>Bacteria</taxon>
        <taxon>Bacillati</taxon>
        <taxon>Actinomycetota</taxon>
        <taxon>Actinomycetes</taxon>
        <taxon>Streptosporangiales</taxon>
        <taxon>Nocardiopsidaceae</taxon>
        <taxon>Marinactinospora</taxon>
    </lineage>
</organism>
<gene>
    <name evidence="1" type="ORF">ACFQRF_23435</name>
</gene>
<sequence>MSETYLVNLPIDAASEIFPKLEWLKEEVPDKTEEIDHLAVVLSEFAGRGKPLPLSLTQAQLLAAPGLWSIRRHDYENFLAQWKAQLIDHGRVDVGVVL</sequence>
<dbReference type="EMBL" id="JBHTBH010000013">
    <property type="protein sequence ID" value="MFC7330688.1"/>
    <property type="molecule type" value="Genomic_DNA"/>
</dbReference>
<proteinExistence type="predicted"/>
<accession>A0ABW2KMV7</accession>
<keyword evidence="2" id="KW-1185">Reference proteome</keyword>
<protein>
    <submittedName>
        <fullName evidence="1">Uncharacterized protein</fullName>
    </submittedName>
</protein>
<evidence type="ECO:0000313" key="1">
    <source>
        <dbReference type="EMBL" id="MFC7330688.1"/>
    </source>
</evidence>